<protein>
    <submittedName>
        <fullName evidence="2">ATPase</fullName>
    </submittedName>
</protein>
<feature type="domain" description="ATPase BadF/BadG/BcrA/BcrD type" evidence="1">
    <location>
        <begin position="8"/>
        <end position="302"/>
    </location>
</feature>
<dbReference type="KEGG" id="pbd:PBOR_06385"/>
<dbReference type="Gene3D" id="3.30.420.40">
    <property type="match status" value="2"/>
</dbReference>
<dbReference type="PANTHER" id="PTHR43190:SF3">
    <property type="entry name" value="N-ACETYL-D-GLUCOSAMINE KINASE"/>
    <property type="match status" value="1"/>
</dbReference>
<reference evidence="2" key="1">
    <citation type="submission" date="2014-08" db="EMBL/GenBank/DDBJ databases">
        <title>Comparative genomics of the Paenibacillus odorifer group.</title>
        <authorList>
            <person name="den Bakker H.C."/>
            <person name="Tsai Y.-C.Y.-C."/>
            <person name="Martin N."/>
            <person name="Korlach J."/>
            <person name="Wiedmann M."/>
        </authorList>
    </citation>
    <scope>NUCLEOTIDE SEQUENCE [LARGE SCALE GENOMIC DNA]</scope>
    <source>
        <strain evidence="2">DSM 13188</strain>
    </source>
</reference>
<dbReference type="HOGENOM" id="CLU_016274_6_0_9"/>
<organism evidence="2 3">
    <name type="scientific">Paenibacillus borealis</name>
    <dbReference type="NCBI Taxonomy" id="160799"/>
    <lineage>
        <taxon>Bacteria</taxon>
        <taxon>Bacillati</taxon>
        <taxon>Bacillota</taxon>
        <taxon>Bacilli</taxon>
        <taxon>Bacillales</taxon>
        <taxon>Paenibacillaceae</taxon>
        <taxon>Paenibacillus</taxon>
    </lineage>
</organism>
<dbReference type="AlphaFoldDB" id="A0A089L735"/>
<dbReference type="Pfam" id="PF01869">
    <property type="entry name" value="BcrAD_BadFG"/>
    <property type="match status" value="1"/>
</dbReference>
<dbReference type="RefSeq" id="WP_042210922.1">
    <property type="nucleotide sequence ID" value="NZ_CP009285.1"/>
</dbReference>
<dbReference type="SUPFAM" id="SSF53067">
    <property type="entry name" value="Actin-like ATPase domain"/>
    <property type="match status" value="2"/>
</dbReference>
<dbReference type="InterPro" id="IPR052519">
    <property type="entry name" value="Euk-type_GlcNAc_Kinase"/>
</dbReference>
<dbReference type="PANTHER" id="PTHR43190">
    <property type="entry name" value="N-ACETYL-D-GLUCOSAMINE KINASE"/>
    <property type="match status" value="1"/>
</dbReference>
<evidence type="ECO:0000259" key="1">
    <source>
        <dbReference type="Pfam" id="PF01869"/>
    </source>
</evidence>
<dbReference type="InterPro" id="IPR043129">
    <property type="entry name" value="ATPase_NBD"/>
</dbReference>
<dbReference type="EMBL" id="CP009285">
    <property type="protein sequence ID" value="AIQ56607.1"/>
    <property type="molecule type" value="Genomic_DNA"/>
</dbReference>
<evidence type="ECO:0000313" key="2">
    <source>
        <dbReference type="EMBL" id="AIQ56607.1"/>
    </source>
</evidence>
<proteinExistence type="predicted"/>
<dbReference type="OrthoDB" id="9772633at2"/>
<evidence type="ECO:0000313" key="3">
    <source>
        <dbReference type="Proteomes" id="UP000029518"/>
    </source>
</evidence>
<dbReference type="InterPro" id="IPR002731">
    <property type="entry name" value="ATPase_BadF"/>
</dbReference>
<keyword evidence="3" id="KW-1185">Reference proteome</keyword>
<gene>
    <name evidence="2" type="ORF">PBOR_06385</name>
</gene>
<accession>A0A089L735</accession>
<dbReference type="Proteomes" id="UP000029518">
    <property type="component" value="Chromosome"/>
</dbReference>
<name>A0A089L735_PAEBO</name>
<sequence length="326" mass="35456">MQRTDVVIGIDGGGTHTRVIAADIEGNVLAYCKKGSASVYRDYDAQHNVQSAIKEVLERGGIEPGRVIGIAAGIAGYDSPEDLNWILPLTQVPELTCPKWHVNDALIAHYGALLAQPGIIVIAGTGSILISINEEGRYLRNYDFQHYAASAARLLSYDTVFEVLAGHTDSSDELLVARMLAHWNVTAVSELYRLASEGFDDDRKARDKCFGQFAPVVTEEAERGSAAALRVCGRAAAQIKVGIELLAASFTQHTVRVAFIGSVANSSYFQAEMRKLLKNSTNKQYTVVTPQLPPESGAVLYAMEQLGRPITENLISRLQHSNKPTQ</sequence>